<keyword evidence="2" id="KW-1185">Reference proteome</keyword>
<accession>A0A5D2HN73</accession>
<dbReference type="AlphaFoldDB" id="A0A5D2HN73"/>
<evidence type="ECO:0000313" key="1">
    <source>
        <dbReference type="EMBL" id="TYH31725.1"/>
    </source>
</evidence>
<gene>
    <name evidence="1" type="ORF">ES288_A01G194700v1</name>
</gene>
<dbReference type="Proteomes" id="UP000323506">
    <property type="component" value="Chromosome A01"/>
</dbReference>
<dbReference type="EMBL" id="CM017688">
    <property type="protein sequence ID" value="TYH31725.1"/>
    <property type="molecule type" value="Genomic_DNA"/>
</dbReference>
<sequence length="76" mass="9061">MGIIGIHASTSVVPHDPSYVKTRLDPFTSFGPISKPKNSLRRLKPQVNHRTEKRTWQWCWRPLLRMLWRWPYGFSL</sequence>
<protein>
    <submittedName>
        <fullName evidence="1">Uncharacterized protein</fullName>
    </submittedName>
</protein>
<evidence type="ECO:0000313" key="2">
    <source>
        <dbReference type="Proteomes" id="UP000323506"/>
    </source>
</evidence>
<name>A0A5D2HN73_GOSDA</name>
<proteinExistence type="predicted"/>
<reference evidence="1 2" key="1">
    <citation type="submission" date="2019-06" db="EMBL/GenBank/DDBJ databases">
        <title>WGS assembly of Gossypium darwinii.</title>
        <authorList>
            <person name="Chen Z.J."/>
            <person name="Sreedasyam A."/>
            <person name="Ando A."/>
            <person name="Song Q."/>
            <person name="De L."/>
            <person name="Hulse-Kemp A."/>
            <person name="Ding M."/>
            <person name="Ye W."/>
            <person name="Kirkbride R."/>
            <person name="Jenkins J."/>
            <person name="Plott C."/>
            <person name="Lovell J."/>
            <person name="Lin Y.-M."/>
            <person name="Vaughn R."/>
            <person name="Liu B."/>
            <person name="Li W."/>
            <person name="Simpson S."/>
            <person name="Scheffler B."/>
            <person name="Saski C."/>
            <person name="Grover C."/>
            <person name="Hu G."/>
            <person name="Conover J."/>
            <person name="Carlson J."/>
            <person name="Shu S."/>
            <person name="Boston L."/>
            <person name="Williams M."/>
            <person name="Peterson D."/>
            <person name="Mcgee K."/>
            <person name="Jones D."/>
            <person name="Wendel J."/>
            <person name="Stelly D."/>
            <person name="Grimwood J."/>
            <person name="Schmutz J."/>
        </authorList>
    </citation>
    <scope>NUCLEOTIDE SEQUENCE [LARGE SCALE GENOMIC DNA]</scope>
    <source>
        <strain evidence="1">1808015.09</strain>
    </source>
</reference>
<organism evidence="1 2">
    <name type="scientific">Gossypium darwinii</name>
    <name type="common">Darwin's cotton</name>
    <name type="synonym">Gossypium barbadense var. darwinii</name>
    <dbReference type="NCBI Taxonomy" id="34276"/>
    <lineage>
        <taxon>Eukaryota</taxon>
        <taxon>Viridiplantae</taxon>
        <taxon>Streptophyta</taxon>
        <taxon>Embryophyta</taxon>
        <taxon>Tracheophyta</taxon>
        <taxon>Spermatophyta</taxon>
        <taxon>Magnoliopsida</taxon>
        <taxon>eudicotyledons</taxon>
        <taxon>Gunneridae</taxon>
        <taxon>Pentapetalae</taxon>
        <taxon>rosids</taxon>
        <taxon>malvids</taxon>
        <taxon>Malvales</taxon>
        <taxon>Malvaceae</taxon>
        <taxon>Malvoideae</taxon>
        <taxon>Gossypium</taxon>
    </lineage>
</organism>